<sequence length="152" mass="17549">GGTISDMTVLERQRARIKFQNEHEQFSGNGFSSSHQQQFMMLDPDYENGFEEETVKKRKTDNKVDLNSKDKRIKVCVEEGDSKIIEQRKGQKNTKFNNGNKNKRENCEDNNNSKENSKGSEVQNQKPDYIHVRARRGQATDSHSLAERVSKI</sequence>
<proteinExistence type="predicted"/>
<protein>
    <submittedName>
        <fullName evidence="4">BHLH transcription factor</fullName>
    </submittedName>
</protein>
<evidence type="ECO:0000313" key="4">
    <source>
        <dbReference type="EMBL" id="MCH95503.1"/>
    </source>
</evidence>
<feature type="region of interest" description="Disordered" evidence="3">
    <location>
        <begin position="87"/>
        <end position="128"/>
    </location>
</feature>
<dbReference type="AlphaFoldDB" id="A0A392N7E1"/>
<evidence type="ECO:0000313" key="5">
    <source>
        <dbReference type="Proteomes" id="UP000265520"/>
    </source>
</evidence>
<dbReference type="GO" id="GO:0003700">
    <property type="term" value="F:DNA-binding transcription factor activity"/>
    <property type="evidence" value="ECO:0007669"/>
    <property type="project" value="TreeGrafter"/>
</dbReference>
<feature type="non-terminal residue" evidence="4">
    <location>
        <position position="1"/>
    </location>
</feature>
<reference evidence="4 5" key="1">
    <citation type="journal article" date="2018" name="Front. Plant Sci.">
        <title>Red Clover (Trifolium pratense) and Zigzag Clover (T. medium) - A Picture of Genomic Similarities and Differences.</title>
        <authorList>
            <person name="Dluhosova J."/>
            <person name="Istvanek J."/>
            <person name="Nedelnik J."/>
            <person name="Repkova J."/>
        </authorList>
    </citation>
    <scope>NUCLEOTIDE SEQUENCE [LARGE SCALE GENOMIC DNA]</scope>
    <source>
        <strain evidence="5">cv. 10/8</strain>
        <tissue evidence="4">Leaf</tissue>
    </source>
</reference>
<dbReference type="PANTHER" id="PTHR12565">
    <property type="entry name" value="STEROL REGULATORY ELEMENT-BINDING PROTEIN"/>
    <property type="match status" value="1"/>
</dbReference>
<accession>A0A392N7E1</accession>
<dbReference type="GO" id="GO:0005634">
    <property type="term" value="C:nucleus"/>
    <property type="evidence" value="ECO:0007669"/>
    <property type="project" value="UniProtKB-SubCell"/>
</dbReference>
<dbReference type="Proteomes" id="UP000265520">
    <property type="component" value="Unassembled WGS sequence"/>
</dbReference>
<keyword evidence="5" id="KW-1185">Reference proteome</keyword>
<evidence type="ECO:0000256" key="1">
    <source>
        <dbReference type="ARBA" id="ARBA00004123"/>
    </source>
</evidence>
<dbReference type="EMBL" id="LXQA010029982">
    <property type="protein sequence ID" value="MCH95503.1"/>
    <property type="molecule type" value="Genomic_DNA"/>
</dbReference>
<organism evidence="4 5">
    <name type="scientific">Trifolium medium</name>
    <dbReference type="NCBI Taxonomy" id="97028"/>
    <lineage>
        <taxon>Eukaryota</taxon>
        <taxon>Viridiplantae</taxon>
        <taxon>Streptophyta</taxon>
        <taxon>Embryophyta</taxon>
        <taxon>Tracheophyta</taxon>
        <taxon>Spermatophyta</taxon>
        <taxon>Magnoliopsida</taxon>
        <taxon>eudicotyledons</taxon>
        <taxon>Gunneridae</taxon>
        <taxon>Pentapetalae</taxon>
        <taxon>rosids</taxon>
        <taxon>fabids</taxon>
        <taxon>Fabales</taxon>
        <taxon>Fabaceae</taxon>
        <taxon>Papilionoideae</taxon>
        <taxon>50 kb inversion clade</taxon>
        <taxon>NPAAA clade</taxon>
        <taxon>Hologalegina</taxon>
        <taxon>IRL clade</taxon>
        <taxon>Trifolieae</taxon>
        <taxon>Trifolium</taxon>
    </lineage>
</organism>
<comment type="subcellular location">
    <subcellularLocation>
        <location evidence="1">Nucleus</location>
    </subcellularLocation>
</comment>
<dbReference type="InterPro" id="IPR024097">
    <property type="entry name" value="bHLH_ZIP_TF"/>
</dbReference>
<feature type="compositionally biased region" description="Basic and acidic residues" evidence="3">
    <location>
        <begin position="102"/>
        <end position="118"/>
    </location>
</feature>
<comment type="caution">
    <text evidence="4">The sequence shown here is derived from an EMBL/GenBank/DDBJ whole genome shotgun (WGS) entry which is preliminary data.</text>
</comment>
<dbReference type="PANTHER" id="PTHR12565:SF444">
    <property type="entry name" value="TRANSCRIPTION FACTOR BHLH62-RELATED"/>
    <property type="match status" value="1"/>
</dbReference>
<keyword evidence="2" id="KW-0539">Nucleus</keyword>
<evidence type="ECO:0000256" key="2">
    <source>
        <dbReference type="ARBA" id="ARBA00023242"/>
    </source>
</evidence>
<name>A0A392N7E1_9FABA</name>
<evidence type="ECO:0000256" key="3">
    <source>
        <dbReference type="SAM" id="MobiDB-lite"/>
    </source>
</evidence>